<name>A0A9D4ZMN7_ADICA</name>
<reference evidence="1" key="1">
    <citation type="submission" date="2021-01" db="EMBL/GenBank/DDBJ databases">
        <title>Adiantum capillus-veneris genome.</title>
        <authorList>
            <person name="Fang Y."/>
            <person name="Liao Q."/>
        </authorList>
    </citation>
    <scope>NUCLEOTIDE SEQUENCE</scope>
    <source>
        <strain evidence="1">H3</strain>
        <tissue evidence="1">Leaf</tissue>
    </source>
</reference>
<dbReference type="EMBL" id="JABFUD020000004">
    <property type="protein sequence ID" value="KAI5081323.1"/>
    <property type="molecule type" value="Genomic_DNA"/>
</dbReference>
<dbReference type="AlphaFoldDB" id="A0A9D4ZMN7"/>
<accession>A0A9D4ZMN7</accession>
<gene>
    <name evidence="1" type="ORF">GOP47_0004506</name>
</gene>
<proteinExistence type="predicted"/>
<dbReference type="OrthoDB" id="2000070at2759"/>
<feature type="non-terminal residue" evidence="1">
    <location>
        <position position="1"/>
    </location>
</feature>
<protein>
    <submittedName>
        <fullName evidence="1">Uncharacterized protein</fullName>
    </submittedName>
</protein>
<keyword evidence="2" id="KW-1185">Reference proteome</keyword>
<sequence>QRRSHTLPFLFLFDGEHWSRISMPKFIMSHTVMLQATYQVVQMDADLLLLVFQHKHLCIPERVLVFKYNLEIHEWLLLSDNLELSFPKPKSGTKIFHATARGGLLILSAAPKIYICHLASSTWRLLPPCSNLVTGEISPIVKVACPVDPILE</sequence>
<comment type="caution">
    <text evidence="1">The sequence shown here is derived from an EMBL/GenBank/DDBJ whole genome shotgun (WGS) entry which is preliminary data.</text>
</comment>
<organism evidence="1 2">
    <name type="scientific">Adiantum capillus-veneris</name>
    <name type="common">Maidenhair fern</name>
    <dbReference type="NCBI Taxonomy" id="13818"/>
    <lineage>
        <taxon>Eukaryota</taxon>
        <taxon>Viridiplantae</taxon>
        <taxon>Streptophyta</taxon>
        <taxon>Embryophyta</taxon>
        <taxon>Tracheophyta</taxon>
        <taxon>Polypodiopsida</taxon>
        <taxon>Polypodiidae</taxon>
        <taxon>Polypodiales</taxon>
        <taxon>Pteridineae</taxon>
        <taxon>Pteridaceae</taxon>
        <taxon>Vittarioideae</taxon>
        <taxon>Adiantum</taxon>
    </lineage>
</organism>
<evidence type="ECO:0000313" key="1">
    <source>
        <dbReference type="EMBL" id="KAI5081323.1"/>
    </source>
</evidence>
<evidence type="ECO:0000313" key="2">
    <source>
        <dbReference type="Proteomes" id="UP000886520"/>
    </source>
</evidence>
<dbReference type="Proteomes" id="UP000886520">
    <property type="component" value="Chromosome 4"/>
</dbReference>